<evidence type="ECO:0000313" key="4">
    <source>
        <dbReference type="Proteomes" id="UP000274131"/>
    </source>
</evidence>
<protein>
    <submittedName>
        <fullName evidence="5">EGF-like domain-containing protein</fullName>
    </submittedName>
</protein>
<organism evidence="5">
    <name type="scientific">Enterobius vermicularis</name>
    <name type="common">Human pinworm</name>
    <dbReference type="NCBI Taxonomy" id="51028"/>
    <lineage>
        <taxon>Eukaryota</taxon>
        <taxon>Metazoa</taxon>
        <taxon>Ecdysozoa</taxon>
        <taxon>Nematoda</taxon>
        <taxon>Chromadorea</taxon>
        <taxon>Rhabditida</taxon>
        <taxon>Spirurina</taxon>
        <taxon>Oxyuridomorpha</taxon>
        <taxon>Oxyuroidea</taxon>
        <taxon>Oxyuridae</taxon>
        <taxon>Enterobius</taxon>
    </lineage>
</organism>
<dbReference type="Proteomes" id="UP000274131">
    <property type="component" value="Unassembled WGS sequence"/>
</dbReference>
<dbReference type="AlphaFoldDB" id="A0A0N4VKC2"/>
<evidence type="ECO:0000256" key="2">
    <source>
        <dbReference type="SAM" id="Phobius"/>
    </source>
</evidence>
<accession>A0A0N4VKC2</accession>
<evidence type="ECO:0000313" key="5">
    <source>
        <dbReference type="WBParaSite" id="EVEC_0001131001-mRNA-1"/>
    </source>
</evidence>
<keyword evidence="2" id="KW-1133">Transmembrane helix</keyword>
<evidence type="ECO:0000256" key="1">
    <source>
        <dbReference type="SAM" id="MobiDB-lite"/>
    </source>
</evidence>
<proteinExistence type="predicted"/>
<keyword evidence="2" id="KW-0472">Membrane</keyword>
<dbReference type="WBParaSite" id="EVEC_0001131001-mRNA-1">
    <property type="protein sequence ID" value="EVEC_0001131001-mRNA-1"/>
    <property type="gene ID" value="EVEC_0001131001"/>
</dbReference>
<sequence>MVESGIEDEVSVSLLHLQKPLEKLILIVLKRATIIINLEICICPRYYEGPLCDLKKCLYGLRIKDVTGKSICRCSDPHIEGTFCELINCEFGGKPENGSCLCFPMFRTGRFCEKYTVTFYIASAALFIFGLLVLCYMIISPTWIERQVEEDALRRISIGTYFRFLQFLLGLEVPSGASLDHRFQNERIEGCRGSTVEQCVEMISRMDPRVLAAVGEHWQKYLDPPPPYEQAIVSCPTQPPSSRAGGSPPPYTSSNEQNSHDAESRVEQQHITDLTSNREDLSQGGETNC</sequence>
<keyword evidence="2" id="KW-0812">Transmembrane</keyword>
<reference evidence="5" key="1">
    <citation type="submission" date="2017-02" db="UniProtKB">
        <authorList>
            <consortium name="WormBaseParasite"/>
        </authorList>
    </citation>
    <scope>IDENTIFICATION</scope>
</reference>
<reference evidence="3 4" key="2">
    <citation type="submission" date="2018-10" db="EMBL/GenBank/DDBJ databases">
        <authorList>
            <consortium name="Pathogen Informatics"/>
        </authorList>
    </citation>
    <scope>NUCLEOTIDE SEQUENCE [LARGE SCALE GENOMIC DNA]</scope>
</reference>
<dbReference type="EMBL" id="UXUI01011004">
    <property type="protein sequence ID" value="VDD95867.1"/>
    <property type="molecule type" value="Genomic_DNA"/>
</dbReference>
<gene>
    <name evidence="3" type="ORF">EVEC_LOCUS10618</name>
</gene>
<feature type="compositionally biased region" description="Basic and acidic residues" evidence="1">
    <location>
        <begin position="258"/>
        <end position="281"/>
    </location>
</feature>
<feature type="transmembrane region" description="Helical" evidence="2">
    <location>
        <begin position="117"/>
        <end position="139"/>
    </location>
</feature>
<feature type="region of interest" description="Disordered" evidence="1">
    <location>
        <begin position="229"/>
        <end position="289"/>
    </location>
</feature>
<keyword evidence="4" id="KW-1185">Reference proteome</keyword>
<evidence type="ECO:0000313" key="3">
    <source>
        <dbReference type="EMBL" id="VDD95867.1"/>
    </source>
</evidence>
<name>A0A0N4VKC2_ENTVE</name>